<keyword evidence="3" id="KW-1185">Reference proteome</keyword>
<dbReference type="EMBL" id="JADCNL010000611">
    <property type="protein sequence ID" value="KAG0446134.1"/>
    <property type="molecule type" value="Genomic_DNA"/>
</dbReference>
<evidence type="ECO:0000313" key="3">
    <source>
        <dbReference type="Proteomes" id="UP000636800"/>
    </source>
</evidence>
<dbReference type="EMBL" id="JADCNM010000612">
    <property type="protein sequence ID" value="KAG0446131.1"/>
    <property type="molecule type" value="Genomic_DNA"/>
</dbReference>
<evidence type="ECO:0000313" key="2">
    <source>
        <dbReference type="EMBL" id="KAG0446134.1"/>
    </source>
</evidence>
<evidence type="ECO:0000313" key="1">
    <source>
        <dbReference type="EMBL" id="KAG0446131.1"/>
    </source>
</evidence>
<proteinExistence type="predicted"/>
<dbReference type="AlphaFoldDB" id="A0A835P5Y8"/>
<accession>A0A835P5Y8</accession>
<sequence length="248" mass="27110">MEAIKSAIASTSRVQMMWMGVTGQMGVSKHQRCLLNTGWACSLESTLISNLLVRGLDKANLTVSVVIPDGDNLVSQPLGFPNQMYSQCLNLFLHILGLCVPSPTAEHNIWIPGVLARSDGAVVVKRNAVNFCFYWLILIAAGCNSRVFVAVQSSIDPQWSLCFAGMVGRREILECRAFGQNQIIITTALFFEKDKNGFYTVFWKYRQAVTVCQASTGRKASSAVHGEENGGDSDHQETACGNNLAGHF</sequence>
<organism evidence="1 4">
    <name type="scientific">Vanilla planifolia</name>
    <name type="common">Vanilla</name>
    <dbReference type="NCBI Taxonomy" id="51239"/>
    <lineage>
        <taxon>Eukaryota</taxon>
        <taxon>Viridiplantae</taxon>
        <taxon>Streptophyta</taxon>
        <taxon>Embryophyta</taxon>
        <taxon>Tracheophyta</taxon>
        <taxon>Spermatophyta</taxon>
        <taxon>Magnoliopsida</taxon>
        <taxon>Liliopsida</taxon>
        <taxon>Asparagales</taxon>
        <taxon>Orchidaceae</taxon>
        <taxon>Vanilloideae</taxon>
        <taxon>Vanilleae</taxon>
        <taxon>Vanilla</taxon>
    </lineage>
</organism>
<evidence type="ECO:0000313" key="4">
    <source>
        <dbReference type="Proteomes" id="UP000639772"/>
    </source>
</evidence>
<gene>
    <name evidence="2" type="ORF">HPP92_028983</name>
    <name evidence="1" type="ORF">HPP92_028994</name>
</gene>
<reference evidence="3 4" key="1">
    <citation type="journal article" date="2020" name="Nat. Food">
        <title>A phased Vanilla planifolia genome enables genetic improvement of flavour and production.</title>
        <authorList>
            <person name="Hasing T."/>
            <person name="Tang H."/>
            <person name="Brym M."/>
            <person name="Khazi F."/>
            <person name="Huang T."/>
            <person name="Chambers A.H."/>
        </authorList>
    </citation>
    <scope>NUCLEOTIDE SEQUENCE [LARGE SCALE GENOMIC DNA]</scope>
    <source>
        <tissue evidence="1">Leaf</tissue>
    </source>
</reference>
<protein>
    <submittedName>
        <fullName evidence="1">Uncharacterized protein</fullName>
    </submittedName>
</protein>
<name>A0A835P5Y8_VANPL</name>
<dbReference type="Proteomes" id="UP000639772">
    <property type="component" value="Unassembled WGS sequence"/>
</dbReference>
<dbReference type="Proteomes" id="UP000636800">
    <property type="component" value="Unassembled WGS sequence"/>
</dbReference>
<comment type="caution">
    <text evidence="1">The sequence shown here is derived from an EMBL/GenBank/DDBJ whole genome shotgun (WGS) entry which is preliminary data.</text>
</comment>